<dbReference type="InterPro" id="IPR003593">
    <property type="entry name" value="AAA+_ATPase"/>
</dbReference>
<evidence type="ECO:0000313" key="2">
    <source>
        <dbReference type="EMBL" id="TWB09185.1"/>
    </source>
</evidence>
<name>A0A560EIX8_9PROT</name>
<sequence>MVGPPGSGKSMLAARLPGLLPPLEPAEALDLSMIHSVAGKLEGGRLMRRRPFRDPHHSASLPALVGGGVRAKPGEISLAHQGVLFLDELPEFARPTLEALRQPLETGRATVARANGHVTYPARVQLVAAMNPCRCGHLDDPAQACGRAPKCAADYQSKISGPLFDRIDLHVDVPAVKAADLSLPPPRETSAVVAARVARARGIQAARYAALVKPGHPTIRTNAEADGELLEKVAAPEATGRALLTEAADRLRLSARGYHRVLRVARTLADMEGSDTVRRVHIAEALSYRRVVVR</sequence>
<dbReference type="SMART" id="SM00382">
    <property type="entry name" value="AAA"/>
    <property type="match status" value="1"/>
</dbReference>
<dbReference type="Pfam" id="PF01078">
    <property type="entry name" value="Mg_chelatase"/>
    <property type="match status" value="1"/>
</dbReference>
<dbReference type="EMBL" id="VITN01000046">
    <property type="protein sequence ID" value="TWB09185.1"/>
    <property type="molecule type" value="Genomic_DNA"/>
</dbReference>
<evidence type="ECO:0000259" key="1">
    <source>
        <dbReference type="SMART" id="SM00382"/>
    </source>
</evidence>
<dbReference type="PANTHER" id="PTHR32039:SF7">
    <property type="entry name" value="COMPETENCE PROTEIN COMM"/>
    <property type="match status" value="1"/>
</dbReference>
<organism evidence="2 3">
    <name type="scientific">Nitrospirillum amazonense</name>
    <dbReference type="NCBI Taxonomy" id="28077"/>
    <lineage>
        <taxon>Bacteria</taxon>
        <taxon>Pseudomonadati</taxon>
        <taxon>Pseudomonadota</taxon>
        <taxon>Alphaproteobacteria</taxon>
        <taxon>Rhodospirillales</taxon>
        <taxon>Azospirillaceae</taxon>
        <taxon>Nitrospirillum</taxon>
    </lineage>
</organism>
<dbReference type="InterPro" id="IPR045006">
    <property type="entry name" value="CHLI-like"/>
</dbReference>
<dbReference type="SUPFAM" id="SSF52540">
    <property type="entry name" value="P-loop containing nucleoside triphosphate hydrolases"/>
    <property type="match status" value="1"/>
</dbReference>
<evidence type="ECO:0000313" key="3">
    <source>
        <dbReference type="Proteomes" id="UP000319859"/>
    </source>
</evidence>
<accession>A0A560EIX8</accession>
<dbReference type="InterPro" id="IPR025158">
    <property type="entry name" value="Mg_chelat-rel_C"/>
</dbReference>
<protein>
    <submittedName>
        <fullName evidence="2">Mg chelatase-like protein</fullName>
    </submittedName>
</protein>
<dbReference type="Proteomes" id="UP000319859">
    <property type="component" value="Unassembled WGS sequence"/>
</dbReference>
<dbReference type="InterPro" id="IPR027417">
    <property type="entry name" value="P-loop_NTPase"/>
</dbReference>
<gene>
    <name evidence="2" type="ORF">FBZ89_14615</name>
</gene>
<proteinExistence type="predicted"/>
<dbReference type="AlphaFoldDB" id="A0A560EIX8"/>
<comment type="caution">
    <text evidence="2">The sequence shown here is derived from an EMBL/GenBank/DDBJ whole genome shotgun (WGS) entry which is preliminary data.</text>
</comment>
<dbReference type="PANTHER" id="PTHR32039">
    <property type="entry name" value="MAGNESIUM-CHELATASE SUBUNIT CHLI"/>
    <property type="match status" value="1"/>
</dbReference>
<dbReference type="InterPro" id="IPR000523">
    <property type="entry name" value="Mg_chelatse_chII-like_cat_dom"/>
</dbReference>
<feature type="domain" description="AAA+ ATPase" evidence="1">
    <location>
        <begin position="1"/>
        <end position="177"/>
    </location>
</feature>
<dbReference type="Pfam" id="PF13335">
    <property type="entry name" value="Mg_chelatase_C"/>
    <property type="match status" value="1"/>
</dbReference>
<dbReference type="Gene3D" id="3.40.50.300">
    <property type="entry name" value="P-loop containing nucleotide triphosphate hydrolases"/>
    <property type="match status" value="1"/>
</dbReference>
<reference evidence="2 3" key="1">
    <citation type="submission" date="2019-06" db="EMBL/GenBank/DDBJ databases">
        <title>Genomic Encyclopedia of Type Strains, Phase IV (KMG-V): Genome sequencing to study the core and pangenomes of soil and plant-associated prokaryotes.</title>
        <authorList>
            <person name="Whitman W."/>
        </authorList>
    </citation>
    <scope>NUCLEOTIDE SEQUENCE [LARGE SCALE GENOMIC DNA]</scope>
    <source>
        <strain evidence="2 3">BR 11880</strain>
    </source>
</reference>
<dbReference type="GO" id="GO:0005524">
    <property type="term" value="F:ATP binding"/>
    <property type="evidence" value="ECO:0007669"/>
    <property type="project" value="InterPro"/>
</dbReference>